<dbReference type="SMART" id="SM00470">
    <property type="entry name" value="ParB"/>
    <property type="match status" value="1"/>
</dbReference>
<dbReference type="SUPFAM" id="SSF110849">
    <property type="entry name" value="ParB/Sulfiredoxin"/>
    <property type="match status" value="1"/>
</dbReference>
<organism evidence="7 8">
    <name type="scientific">Hyphobacterium lacteum</name>
    <dbReference type="NCBI Taxonomy" id="3116575"/>
    <lineage>
        <taxon>Bacteria</taxon>
        <taxon>Pseudomonadati</taxon>
        <taxon>Pseudomonadota</taxon>
        <taxon>Alphaproteobacteria</taxon>
        <taxon>Maricaulales</taxon>
        <taxon>Maricaulaceae</taxon>
        <taxon>Hyphobacterium</taxon>
    </lineage>
</organism>
<evidence type="ECO:0000256" key="1">
    <source>
        <dbReference type="ARBA" id="ARBA00006295"/>
    </source>
</evidence>
<dbReference type="InterPro" id="IPR050336">
    <property type="entry name" value="Chromosome_partition/occlusion"/>
</dbReference>
<dbReference type="PANTHER" id="PTHR33375:SF1">
    <property type="entry name" value="CHROMOSOME-PARTITIONING PROTEIN PARB-RELATED"/>
    <property type="match status" value="1"/>
</dbReference>
<comment type="caution">
    <text evidence="7">The sequence shown here is derived from an EMBL/GenBank/DDBJ whole genome shotgun (WGS) entry which is preliminary data.</text>
</comment>
<dbReference type="EMBL" id="JAZDRP010000005">
    <property type="protein sequence ID" value="MEE2526617.1"/>
    <property type="molecule type" value="Genomic_DNA"/>
</dbReference>
<dbReference type="InterPro" id="IPR004437">
    <property type="entry name" value="ParB/RepB/Spo0J"/>
</dbReference>
<dbReference type="Proteomes" id="UP001354971">
    <property type="component" value="Unassembled WGS sequence"/>
</dbReference>
<keyword evidence="8" id="KW-1185">Reference proteome</keyword>
<dbReference type="RefSeq" id="WP_330199280.1">
    <property type="nucleotide sequence ID" value="NZ_JAZDRP010000005.1"/>
</dbReference>
<name>A0ABU7LRS5_9PROT</name>
<evidence type="ECO:0000313" key="8">
    <source>
        <dbReference type="Proteomes" id="UP001354971"/>
    </source>
</evidence>
<gene>
    <name evidence="7" type="ORF">V0U79_09580</name>
</gene>
<dbReference type="InterPro" id="IPR003115">
    <property type="entry name" value="ParB_N"/>
</dbReference>
<dbReference type="InterPro" id="IPR041468">
    <property type="entry name" value="HTH_ParB/Spo0J"/>
</dbReference>
<protein>
    <submittedName>
        <fullName evidence="7">ParB/RepB/Spo0J family partition protein</fullName>
    </submittedName>
</protein>
<dbReference type="Gene3D" id="1.10.10.2830">
    <property type="match status" value="1"/>
</dbReference>
<dbReference type="InterPro" id="IPR036086">
    <property type="entry name" value="ParB/Sulfiredoxin_sf"/>
</dbReference>
<evidence type="ECO:0000259" key="6">
    <source>
        <dbReference type="SMART" id="SM00470"/>
    </source>
</evidence>
<dbReference type="Pfam" id="PF23552">
    <property type="entry name" value="ParB_C"/>
    <property type="match status" value="1"/>
</dbReference>
<evidence type="ECO:0000256" key="4">
    <source>
        <dbReference type="ARBA" id="ARBA00025472"/>
    </source>
</evidence>
<accession>A0ABU7LRS5</accession>
<feature type="region of interest" description="Disordered" evidence="5">
    <location>
        <begin position="1"/>
        <end position="33"/>
    </location>
</feature>
<keyword evidence="2" id="KW-0159">Chromosome partition</keyword>
<feature type="region of interest" description="Disordered" evidence="5">
    <location>
        <begin position="221"/>
        <end position="244"/>
    </location>
</feature>
<keyword evidence="3" id="KW-0238">DNA-binding</keyword>
<proteinExistence type="inferred from homology"/>
<sequence length="292" mass="31618">MSAERTRGLGRGLSALLNDGDVTDKTADSPRNASLIPIEEIQPNPDQPRRIFAEDDLKALAASITEKGLLQPVLVRPLAEGGYQIVAGERRWRAAQLAKLHEIPVLVRELTDRETLEIAIVENVQRADLNPVEEARAYRQLVDRFEHTQEEIARAVGKSRSHVANMMRLLSLPDSVLEHLAAGRLSMGHARAIATSENAAVLADNIAAQGLSVRQAEALAKAPAAGKAPETKSTGPSKDADTRALEDDLSHRLGLKVEIDHGHGKSGEAGAVTIRYSKLDQLDDICRRLNAG</sequence>
<dbReference type="CDD" id="cd16393">
    <property type="entry name" value="SPO0J_N"/>
    <property type="match status" value="1"/>
</dbReference>
<dbReference type="InterPro" id="IPR057240">
    <property type="entry name" value="ParB_dimer_C"/>
</dbReference>
<comment type="function">
    <text evidence="4">Involved in chromosome partition. Localize to both poles of the predivisional cell following completion of DNA replication. Binds to the DNA origin of replication.</text>
</comment>
<reference evidence="7 8" key="1">
    <citation type="submission" date="2024-01" db="EMBL/GenBank/DDBJ databases">
        <title>Hyphobacterium bacterium isolated from marine sediment.</title>
        <authorList>
            <person name="Zhao S."/>
        </authorList>
    </citation>
    <scope>NUCLEOTIDE SEQUENCE [LARGE SCALE GENOMIC DNA]</scope>
    <source>
        <strain evidence="8">HN65</strain>
    </source>
</reference>
<dbReference type="SUPFAM" id="SSF109709">
    <property type="entry name" value="KorB DNA-binding domain-like"/>
    <property type="match status" value="1"/>
</dbReference>
<evidence type="ECO:0000256" key="3">
    <source>
        <dbReference type="ARBA" id="ARBA00023125"/>
    </source>
</evidence>
<evidence type="ECO:0000256" key="2">
    <source>
        <dbReference type="ARBA" id="ARBA00022829"/>
    </source>
</evidence>
<dbReference type="Pfam" id="PF17762">
    <property type="entry name" value="HTH_ParB"/>
    <property type="match status" value="1"/>
</dbReference>
<evidence type="ECO:0000313" key="7">
    <source>
        <dbReference type="EMBL" id="MEE2526617.1"/>
    </source>
</evidence>
<dbReference type="NCBIfam" id="TIGR00180">
    <property type="entry name" value="parB_part"/>
    <property type="match status" value="1"/>
</dbReference>
<dbReference type="Pfam" id="PF02195">
    <property type="entry name" value="ParB_N"/>
    <property type="match status" value="1"/>
</dbReference>
<feature type="domain" description="ParB-like N-terminal" evidence="6">
    <location>
        <begin position="34"/>
        <end position="124"/>
    </location>
</feature>
<dbReference type="PANTHER" id="PTHR33375">
    <property type="entry name" value="CHROMOSOME-PARTITIONING PROTEIN PARB-RELATED"/>
    <property type="match status" value="1"/>
</dbReference>
<comment type="similarity">
    <text evidence="1">Belongs to the ParB family.</text>
</comment>
<evidence type="ECO:0000256" key="5">
    <source>
        <dbReference type="SAM" id="MobiDB-lite"/>
    </source>
</evidence>
<dbReference type="Gene3D" id="3.90.1530.30">
    <property type="match status" value="1"/>
</dbReference>